<keyword evidence="1" id="KW-0472">Membrane</keyword>
<sequence length="365" mass="38998">MSDDETRAQLQRGLRIATLILAVLTVNVLGLIHLVHGLEFHDYPAAQFAAYAALTAVLATEAVLVVRRRPWRNGRRIAIAVVLGASALSYLTLPDGMTSTTVDWLFGAANWAGAVVLLDRPFRIFLAFLVTHELLALANLLVFHEVNRAALVRFTTGSVTVFGLPLLMAVVAAVLGGIAAEAARAARELELARTAEAAASAAHRRRAQRFAELSGTAVPLLAGLADGSLEPSDPVVQRSCATEAARMRRLFAETDTVGNPLLHELRHCAEIADHKGVEVELDARGQWPTPPVAVRRDLTDAALTALATAGSWARVTVVGSADSVSVNVVADCAEYTVPSPATPDVRIEIFGNEGTVWMEAQWQPS</sequence>
<proteinExistence type="predicted"/>
<protein>
    <recommendedName>
        <fullName evidence="4">Signal transduction histidine kinase</fullName>
    </recommendedName>
</protein>
<dbReference type="EMBL" id="FNET01000003">
    <property type="protein sequence ID" value="SDJ91335.1"/>
    <property type="molecule type" value="Genomic_DNA"/>
</dbReference>
<keyword evidence="1" id="KW-1133">Transmembrane helix</keyword>
<gene>
    <name evidence="2" type="ORF">SAMN04488074_103517</name>
</gene>
<organism evidence="2 3">
    <name type="scientific">Lentzea albidocapillata subsp. violacea</name>
    <dbReference type="NCBI Taxonomy" id="128104"/>
    <lineage>
        <taxon>Bacteria</taxon>
        <taxon>Bacillati</taxon>
        <taxon>Actinomycetota</taxon>
        <taxon>Actinomycetes</taxon>
        <taxon>Pseudonocardiales</taxon>
        <taxon>Pseudonocardiaceae</taxon>
        <taxon>Lentzea</taxon>
    </lineage>
</organism>
<reference evidence="3" key="1">
    <citation type="submission" date="2016-10" db="EMBL/GenBank/DDBJ databases">
        <authorList>
            <person name="Varghese N."/>
            <person name="Submissions S."/>
        </authorList>
    </citation>
    <scope>NUCLEOTIDE SEQUENCE [LARGE SCALE GENOMIC DNA]</scope>
    <source>
        <strain evidence="3">DSM 44796</strain>
    </source>
</reference>
<feature type="transmembrane region" description="Helical" evidence="1">
    <location>
        <begin position="16"/>
        <end position="36"/>
    </location>
</feature>
<dbReference type="AlphaFoldDB" id="A0A1G8XN68"/>
<evidence type="ECO:0000313" key="2">
    <source>
        <dbReference type="EMBL" id="SDJ91335.1"/>
    </source>
</evidence>
<dbReference type="Proteomes" id="UP000199682">
    <property type="component" value="Unassembled WGS sequence"/>
</dbReference>
<accession>A0A1G8XN68</accession>
<name>A0A1G8XN68_9PSEU</name>
<feature type="transmembrane region" description="Helical" evidence="1">
    <location>
        <begin position="162"/>
        <end position="183"/>
    </location>
</feature>
<feature type="transmembrane region" description="Helical" evidence="1">
    <location>
        <begin position="48"/>
        <end position="65"/>
    </location>
</feature>
<evidence type="ECO:0008006" key="4">
    <source>
        <dbReference type="Google" id="ProtNLM"/>
    </source>
</evidence>
<dbReference type="RefSeq" id="WP_090005582.1">
    <property type="nucleotide sequence ID" value="NZ_FNET01000003.1"/>
</dbReference>
<feature type="transmembrane region" description="Helical" evidence="1">
    <location>
        <begin position="125"/>
        <end position="142"/>
    </location>
</feature>
<keyword evidence="1" id="KW-0812">Transmembrane</keyword>
<feature type="transmembrane region" description="Helical" evidence="1">
    <location>
        <begin position="77"/>
        <end position="93"/>
    </location>
</feature>
<evidence type="ECO:0000313" key="3">
    <source>
        <dbReference type="Proteomes" id="UP000199682"/>
    </source>
</evidence>
<evidence type="ECO:0000256" key="1">
    <source>
        <dbReference type="SAM" id="Phobius"/>
    </source>
</evidence>